<dbReference type="RefSeq" id="WP_307237631.1">
    <property type="nucleotide sequence ID" value="NZ_JAUSUZ010000001.1"/>
</dbReference>
<name>A0AAE4AYP7_9ACTN</name>
<accession>A0AAE4AYP7</accession>
<dbReference type="Proteomes" id="UP001240236">
    <property type="component" value="Unassembled WGS sequence"/>
</dbReference>
<proteinExistence type="predicted"/>
<organism evidence="2 3">
    <name type="scientific">Catenuloplanes indicus</name>
    <dbReference type="NCBI Taxonomy" id="137267"/>
    <lineage>
        <taxon>Bacteria</taxon>
        <taxon>Bacillati</taxon>
        <taxon>Actinomycetota</taxon>
        <taxon>Actinomycetes</taxon>
        <taxon>Micromonosporales</taxon>
        <taxon>Micromonosporaceae</taxon>
        <taxon>Catenuloplanes</taxon>
    </lineage>
</organism>
<evidence type="ECO:0000313" key="2">
    <source>
        <dbReference type="EMBL" id="MDQ0365238.1"/>
    </source>
</evidence>
<gene>
    <name evidence="2" type="ORF">J2S42_001907</name>
</gene>
<feature type="region of interest" description="Disordered" evidence="1">
    <location>
        <begin position="1"/>
        <end position="54"/>
    </location>
</feature>
<reference evidence="2 3" key="1">
    <citation type="submission" date="2023-07" db="EMBL/GenBank/DDBJ databases">
        <title>Sequencing the genomes of 1000 actinobacteria strains.</title>
        <authorList>
            <person name="Klenk H.-P."/>
        </authorList>
    </citation>
    <scope>NUCLEOTIDE SEQUENCE [LARGE SCALE GENOMIC DNA]</scope>
    <source>
        <strain evidence="2 3">DSM 44709</strain>
    </source>
</reference>
<evidence type="ECO:0000313" key="3">
    <source>
        <dbReference type="Proteomes" id="UP001240236"/>
    </source>
</evidence>
<comment type="caution">
    <text evidence="2">The sequence shown here is derived from an EMBL/GenBank/DDBJ whole genome shotgun (WGS) entry which is preliminary data.</text>
</comment>
<protein>
    <submittedName>
        <fullName evidence="2">Uncharacterized protein</fullName>
    </submittedName>
</protein>
<sequence length="54" mass="5707">MTTVPDPNGMPDIERPIDLTDTPERDRSDPSEDDPGGGTSEPSGRPAPDVTPMS</sequence>
<dbReference type="EMBL" id="JAUSUZ010000001">
    <property type="protein sequence ID" value="MDQ0365238.1"/>
    <property type="molecule type" value="Genomic_DNA"/>
</dbReference>
<keyword evidence="3" id="KW-1185">Reference proteome</keyword>
<dbReference type="AlphaFoldDB" id="A0AAE4AYP7"/>
<evidence type="ECO:0000256" key="1">
    <source>
        <dbReference type="SAM" id="MobiDB-lite"/>
    </source>
</evidence>
<feature type="compositionally biased region" description="Basic and acidic residues" evidence="1">
    <location>
        <begin position="12"/>
        <end position="30"/>
    </location>
</feature>